<evidence type="ECO:0000256" key="8">
    <source>
        <dbReference type="ARBA" id="ARBA00022833"/>
    </source>
</evidence>
<organism evidence="11 12">
    <name type="scientific">Metarhizium rileyi (strain RCEF 4871)</name>
    <name type="common">Nomuraea rileyi</name>
    <dbReference type="NCBI Taxonomy" id="1649241"/>
    <lineage>
        <taxon>Eukaryota</taxon>
        <taxon>Fungi</taxon>
        <taxon>Dikarya</taxon>
        <taxon>Ascomycota</taxon>
        <taxon>Pezizomycotina</taxon>
        <taxon>Sordariomycetes</taxon>
        <taxon>Hypocreomycetidae</taxon>
        <taxon>Hypocreales</taxon>
        <taxon>Clavicipitaceae</taxon>
        <taxon>Metarhizium</taxon>
    </lineage>
</organism>
<dbReference type="PROSITE" id="PS51873">
    <property type="entry name" value="TRIAD"/>
    <property type="match status" value="1"/>
</dbReference>
<sequence>MFDPSYQASLDLVFELQLQDARTLIQGKHKMGETPDAQLAAELHQLELESLASFHNDQAISRSMAEEEPGTAGPDGAVDDDTMERLAALYVGNDGHAGTGSSGTAVASSSRVTEKRRCAACMTDVPYHEAVECPCSHEYCRACMAALLQAAINDESLFPPRCCNQPIPLDLNRSLFPPGLVGRYEAKKLEYATENRTYCHRAGCSAFIPKPFIQDDIAPCVECQSTTCAICKGPYHGGDCPEDVATMELLRVAEENGWQRCYSCRRMVDLELGCNHIICRCGAQFCYVCGEPWKTCPCERWDEDRLIDRANDVVDRDAHEEGLQVQGHDRETLVECTRQDLEADHWGHFWTPRTGGFRLLDNFGDGAFTHRITVGLRLAFVAAVALLGAGGGIGSQPDPDLVHTGHTLVLAGYIVFAVELAVLTSMQVYYHARRSGLRPSGHQVLRGALLASPFIMVRTVYGLVESAHAQDARTLWNPVSGFPATSSAVLFALMALVTEYIALVVYLWSGFSIAPDRGLPVAGDAEAIGKTS</sequence>
<keyword evidence="9" id="KW-1133">Transmembrane helix</keyword>
<name>A0A167CMY2_METRR</name>
<reference evidence="11 12" key="1">
    <citation type="journal article" date="2016" name="Genome Biol. Evol.">
        <title>Divergent and convergent evolution of fungal pathogenicity.</title>
        <authorList>
            <person name="Shang Y."/>
            <person name="Xiao G."/>
            <person name="Zheng P."/>
            <person name="Cen K."/>
            <person name="Zhan S."/>
            <person name="Wang C."/>
        </authorList>
    </citation>
    <scope>NUCLEOTIDE SEQUENCE [LARGE SCALE GENOMIC DNA]</scope>
    <source>
        <strain evidence="11 12">RCEF 4871</strain>
    </source>
</reference>
<keyword evidence="3" id="KW-0808">Transferase</keyword>
<dbReference type="CDD" id="cd22584">
    <property type="entry name" value="Rcat_RBR_unk"/>
    <property type="match status" value="1"/>
</dbReference>
<keyword evidence="9" id="KW-0812">Transmembrane</keyword>
<dbReference type="InterPro" id="IPR017907">
    <property type="entry name" value="Znf_RING_CS"/>
</dbReference>
<keyword evidence="8" id="KW-0862">Zinc</keyword>
<feature type="transmembrane region" description="Helical" evidence="9">
    <location>
        <begin position="374"/>
        <end position="393"/>
    </location>
</feature>
<dbReference type="GO" id="GO:0016567">
    <property type="term" value="P:protein ubiquitination"/>
    <property type="evidence" value="ECO:0007669"/>
    <property type="project" value="InterPro"/>
</dbReference>
<evidence type="ECO:0000256" key="9">
    <source>
        <dbReference type="SAM" id="Phobius"/>
    </source>
</evidence>
<keyword evidence="5" id="KW-0677">Repeat</keyword>
<dbReference type="InterPro" id="IPR044066">
    <property type="entry name" value="TRIAD_supradom"/>
</dbReference>
<evidence type="ECO:0000256" key="4">
    <source>
        <dbReference type="ARBA" id="ARBA00022723"/>
    </source>
</evidence>
<evidence type="ECO:0000256" key="7">
    <source>
        <dbReference type="ARBA" id="ARBA00022786"/>
    </source>
</evidence>
<dbReference type="InterPro" id="IPR013083">
    <property type="entry name" value="Znf_RING/FYVE/PHD"/>
</dbReference>
<protein>
    <recommendedName>
        <fullName evidence="2">RBR-type E3 ubiquitin transferase</fullName>
        <ecNumber evidence="2">2.3.2.31</ecNumber>
    </recommendedName>
</protein>
<evidence type="ECO:0000313" key="11">
    <source>
        <dbReference type="EMBL" id="OAA41374.1"/>
    </source>
</evidence>
<dbReference type="Pfam" id="PF01485">
    <property type="entry name" value="IBR"/>
    <property type="match status" value="1"/>
</dbReference>
<feature type="transmembrane region" description="Helical" evidence="9">
    <location>
        <begin position="484"/>
        <end position="508"/>
    </location>
</feature>
<keyword evidence="7" id="KW-0833">Ubl conjugation pathway</keyword>
<dbReference type="Pfam" id="PF24800">
    <property type="entry name" value="DUF7702"/>
    <property type="match status" value="1"/>
</dbReference>
<dbReference type="CDD" id="cd20335">
    <property type="entry name" value="BRcat_RBR"/>
    <property type="match status" value="1"/>
</dbReference>
<feature type="transmembrane region" description="Helical" evidence="9">
    <location>
        <begin position="413"/>
        <end position="432"/>
    </location>
</feature>
<gene>
    <name evidence="11" type="ORF">NOR_05452</name>
</gene>
<dbReference type="EMBL" id="AZHC01000016">
    <property type="protein sequence ID" value="OAA41374.1"/>
    <property type="molecule type" value="Genomic_DNA"/>
</dbReference>
<dbReference type="PANTHER" id="PTHR11685">
    <property type="entry name" value="RBR FAMILY RING FINGER AND IBR DOMAIN-CONTAINING"/>
    <property type="match status" value="1"/>
</dbReference>
<keyword evidence="9" id="KW-0472">Membrane</keyword>
<comment type="caution">
    <text evidence="11">The sequence shown here is derived from an EMBL/GenBank/DDBJ whole genome shotgun (WGS) entry which is preliminary data.</text>
</comment>
<dbReference type="InterPro" id="IPR002867">
    <property type="entry name" value="IBR_dom"/>
</dbReference>
<dbReference type="GO" id="GO:0061630">
    <property type="term" value="F:ubiquitin protein ligase activity"/>
    <property type="evidence" value="ECO:0007669"/>
    <property type="project" value="UniProtKB-EC"/>
</dbReference>
<evidence type="ECO:0000256" key="5">
    <source>
        <dbReference type="ARBA" id="ARBA00022737"/>
    </source>
</evidence>
<dbReference type="PROSITE" id="PS00518">
    <property type="entry name" value="ZF_RING_1"/>
    <property type="match status" value="1"/>
</dbReference>
<dbReference type="InterPro" id="IPR056119">
    <property type="entry name" value="DUF7702"/>
</dbReference>
<dbReference type="GO" id="GO:0008270">
    <property type="term" value="F:zinc ion binding"/>
    <property type="evidence" value="ECO:0007669"/>
    <property type="project" value="UniProtKB-KW"/>
</dbReference>
<dbReference type="Gene3D" id="3.30.40.10">
    <property type="entry name" value="Zinc/RING finger domain, C3HC4 (zinc finger)"/>
    <property type="match status" value="1"/>
</dbReference>
<dbReference type="OrthoDB" id="10009520at2759"/>
<keyword evidence="4" id="KW-0479">Metal-binding</keyword>
<dbReference type="Proteomes" id="UP000243498">
    <property type="component" value="Unassembled WGS sequence"/>
</dbReference>
<evidence type="ECO:0000313" key="12">
    <source>
        <dbReference type="Proteomes" id="UP000243498"/>
    </source>
</evidence>
<dbReference type="Gene3D" id="1.20.120.1750">
    <property type="match status" value="1"/>
</dbReference>
<evidence type="ECO:0000256" key="3">
    <source>
        <dbReference type="ARBA" id="ARBA00022679"/>
    </source>
</evidence>
<keyword evidence="12" id="KW-1185">Reference proteome</keyword>
<dbReference type="SUPFAM" id="SSF57850">
    <property type="entry name" value="RING/U-box"/>
    <property type="match status" value="2"/>
</dbReference>
<dbReference type="EC" id="2.3.2.31" evidence="2"/>
<dbReference type="STRING" id="1081105.A0A167CMY2"/>
<keyword evidence="6" id="KW-0863">Zinc-finger</keyword>
<dbReference type="InterPro" id="IPR031127">
    <property type="entry name" value="E3_UB_ligase_RBR"/>
</dbReference>
<proteinExistence type="predicted"/>
<evidence type="ECO:0000256" key="6">
    <source>
        <dbReference type="ARBA" id="ARBA00022771"/>
    </source>
</evidence>
<comment type="catalytic activity">
    <reaction evidence="1">
        <text>[E2 ubiquitin-conjugating enzyme]-S-ubiquitinyl-L-cysteine + [acceptor protein]-L-lysine = [E2 ubiquitin-conjugating enzyme]-L-cysteine + [acceptor protein]-N(6)-ubiquitinyl-L-lysine.</text>
        <dbReference type="EC" id="2.3.2.31"/>
    </reaction>
</comment>
<dbReference type="AlphaFoldDB" id="A0A167CMY2"/>
<evidence type="ECO:0000259" key="10">
    <source>
        <dbReference type="PROSITE" id="PS51873"/>
    </source>
</evidence>
<evidence type="ECO:0000256" key="1">
    <source>
        <dbReference type="ARBA" id="ARBA00001798"/>
    </source>
</evidence>
<feature type="domain" description="RING-type" evidence="10">
    <location>
        <begin position="114"/>
        <end position="302"/>
    </location>
</feature>
<accession>A0A167CMY2</accession>
<evidence type="ECO:0000256" key="2">
    <source>
        <dbReference type="ARBA" id="ARBA00012251"/>
    </source>
</evidence>